<dbReference type="InterPro" id="IPR002068">
    <property type="entry name" value="A-crystallin/Hsp20_dom"/>
</dbReference>
<comment type="caution">
    <text evidence="3">The sequence shown here is derived from an EMBL/GenBank/DDBJ whole genome shotgun (WGS) entry which is preliminary data.</text>
</comment>
<gene>
    <name evidence="3" type="ORF">LIER_04060</name>
</gene>
<evidence type="ECO:0000256" key="1">
    <source>
        <dbReference type="PROSITE-ProRule" id="PRU00285"/>
    </source>
</evidence>
<comment type="similarity">
    <text evidence="1">Belongs to the small heat shock protein (HSP20) family.</text>
</comment>
<sequence>MQKIHLDEVCEAEYREIDKMVRIQGDRLQKILENRKLVLEEVESAKFERKGFTVSLVNFQDHSKFFAPFLPPHLRIQKGKVKLQVDNYGHVVVSGERKVNENKFIRFSQSYDAPENSNIDETGGKFEDGILQRK</sequence>
<name>A0AAV3NZI7_LITER</name>
<reference evidence="3 4" key="1">
    <citation type="submission" date="2024-01" db="EMBL/GenBank/DDBJ databases">
        <title>The complete chloroplast genome sequence of Lithospermum erythrorhizon: insights into the phylogenetic relationship among Boraginaceae species and the maternal lineages of purple gromwells.</title>
        <authorList>
            <person name="Okada T."/>
            <person name="Watanabe K."/>
        </authorList>
    </citation>
    <scope>NUCLEOTIDE SEQUENCE [LARGE SCALE GENOMIC DNA]</scope>
</reference>
<organism evidence="3 4">
    <name type="scientific">Lithospermum erythrorhizon</name>
    <name type="common">Purple gromwell</name>
    <name type="synonym">Lithospermum officinale var. erythrorhizon</name>
    <dbReference type="NCBI Taxonomy" id="34254"/>
    <lineage>
        <taxon>Eukaryota</taxon>
        <taxon>Viridiplantae</taxon>
        <taxon>Streptophyta</taxon>
        <taxon>Embryophyta</taxon>
        <taxon>Tracheophyta</taxon>
        <taxon>Spermatophyta</taxon>
        <taxon>Magnoliopsida</taxon>
        <taxon>eudicotyledons</taxon>
        <taxon>Gunneridae</taxon>
        <taxon>Pentapetalae</taxon>
        <taxon>asterids</taxon>
        <taxon>lamiids</taxon>
        <taxon>Boraginales</taxon>
        <taxon>Boraginaceae</taxon>
        <taxon>Boraginoideae</taxon>
        <taxon>Lithospermeae</taxon>
        <taxon>Lithospermum</taxon>
    </lineage>
</organism>
<dbReference type="PROSITE" id="PS01031">
    <property type="entry name" value="SHSP"/>
    <property type="match status" value="1"/>
</dbReference>
<dbReference type="EMBL" id="BAABME010000509">
    <property type="protein sequence ID" value="GAA0143360.1"/>
    <property type="molecule type" value="Genomic_DNA"/>
</dbReference>
<evidence type="ECO:0000259" key="2">
    <source>
        <dbReference type="PROSITE" id="PS01031"/>
    </source>
</evidence>
<keyword evidence="4" id="KW-1185">Reference proteome</keyword>
<dbReference type="Proteomes" id="UP001454036">
    <property type="component" value="Unassembled WGS sequence"/>
</dbReference>
<evidence type="ECO:0000313" key="4">
    <source>
        <dbReference type="Proteomes" id="UP001454036"/>
    </source>
</evidence>
<dbReference type="AlphaFoldDB" id="A0AAV3NZI7"/>
<protein>
    <recommendedName>
        <fullName evidence="2">SHSP domain-containing protein</fullName>
    </recommendedName>
</protein>
<evidence type="ECO:0000313" key="3">
    <source>
        <dbReference type="EMBL" id="GAA0143360.1"/>
    </source>
</evidence>
<proteinExistence type="inferred from homology"/>
<feature type="domain" description="SHSP" evidence="2">
    <location>
        <begin position="47"/>
        <end position="134"/>
    </location>
</feature>
<accession>A0AAV3NZI7</accession>